<dbReference type="PANTHER" id="PTHR30137:SF6">
    <property type="entry name" value="LUCIFERASE-LIKE MONOOXYGENASE"/>
    <property type="match status" value="1"/>
</dbReference>
<dbReference type="InterPro" id="IPR011251">
    <property type="entry name" value="Luciferase-like_dom"/>
</dbReference>
<evidence type="ECO:0000256" key="2">
    <source>
        <dbReference type="ARBA" id="ARBA00074555"/>
    </source>
</evidence>
<gene>
    <name evidence="4" type="ORF">D1610_05735</name>
</gene>
<dbReference type="GO" id="GO:0016705">
    <property type="term" value="F:oxidoreductase activity, acting on paired donors, with incorporation or reduction of molecular oxygen"/>
    <property type="evidence" value="ECO:0007669"/>
    <property type="project" value="InterPro"/>
</dbReference>
<evidence type="ECO:0000256" key="1">
    <source>
        <dbReference type="ARBA" id="ARBA00007789"/>
    </source>
</evidence>
<evidence type="ECO:0000313" key="4">
    <source>
        <dbReference type="EMBL" id="RHW18001.1"/>
    </source>
</evidence>
<dbReference type="AlphaFoldDB" id="A0A396RWC9"/>
<organism evidence="4 5">
    <name type="scientific">Sphingomonas gilva</name>
    <dbReference type="NCBI Taxonomy" id="2305907"/>
    <lineage>
        <taxon>Bacteria</taxon>
        <taxon>Pseudomonadati</taxon>
        <taxon>Pseudomonadota</taxon>
        <taxon>Alphaproteobacteria</taxon>
        <taxon>Sphingomonadales</taxon>
        <taxon>Sphingomonadaceae</taxon>
        <taxon>Sphingomonas</taxon>
    </lineage>
</organism>
<dbReference type="Gene3D" id="3.20.20.30">
    <property type="entry name" value="Luciferase-like domain"/>
    <property type="match status" value="1"/>
</dbReference>
<dbReference type="Proteomes" id="UP000266693">
    <property type="component" value="Unassembled WGS sequence"/>
</dbReference>
<comment type="caution">
    <text evidence="4">The sequence shown here is derived from an EMBL/GenBank/DDBJ whole genome shotgun (WGS) entry which is preliminary data.</text>
</comment>
<dbReference type="RefSeq" id="WP_118863192.1">
    <property type="nucleotide sequence ID" value="NZ_QWLV01000002.1"/>
</dbReference>
<proteinExistence type="predicted"/>
<dbReference type="GO" id="GO:0005829">
    <property type="term" value="C:cytosol"/>
    <property type="evidence" value="ECO:0007669"/>
    <property type="project" value="TreeGrafter"/>
</dbReference>
<dbReference type="Pfam" id="PF00296">
    <property type="entry name" value="Bac_luciferase"/>
    <property type="match status" value="1"/>
</dbReference>
<reference evidence="4 5" key="1">
    <citation type="submission" date="2018-08" db="EMBL/GenBank/DDBJ databases">
        <title>The multiple taxonomic identification of Sphingomonas gilva.</title>
        <authorList>
            <person name="Zhu D."/>
            <person name="Zheng S."/>
        </authorList>
    </citation>
    <scope>NUCLEOTIDE SEQUENCE [LARGE SCALE GENOMIC DNA]</scope>
    <source>
        <strain evidence="4 5">ZDH117</strain>
    </source>
</reference>
<accession>A0A396RWC9</accession>
<feature type="domain" description="Luciferase-like" evidence="3">
    <location>
        <begin position="19"/>
        <end position="300"/>
    </location>
</feature>
<dbReference type="InterPro" id="IPR019949">
    <property type="entry name" value="CmoO-like"/>
</dbReference>
<keyword evidence="5" id="KW-1185">Reference proteome</keyword>
<name>A0A396RWC9_9SPHN</name>
<dbReference type="FunFam" id="3.20.20.30:FF:000002">
    <property type="entry name" value="LLM class flavin-dependent oxidoreductase"/>
    <property type="match status" value="1"/>
</dbReference>
<dbReference type="OrthoDB" id="9780518at2"/>
<evidence type="ECO:0000259" key="3">
    <source>
        <dbReference type="Pfam" id="PF00296"/>
    </source>
</evidence>
<dbReference type="CDD" id="cd00347">
    <property type="entry name" value="Flavin_utilizing_monoxygenases"/>
    <property type="match status" value="1"/>
</dbReference>
<protein>
    <recommendedName>
        <fullName evidence="2">Luciferase-like monooxygenase</fullName>
    </recommendedName>
</protein>
<evidence type="ECO:0000313" key="5">
    <source>
        <dbReference type="Proteomes" id="UP000266693"/>
    </source>
</evidence>
<comment type="similarity">
    <text evidence="1">To bacterial alkanal monooxygenase alpha and beta chains.</text>
</comment>
<dbReference type="EMBL" id="QWLV01000002">
    <property type="protein sequence ID" value="RHW18001.1"/>
    <property type="molecule type" value="Genomic_DNA"/>
</dbReference>
<dbReference type="SUPFAM" id="SSF51679">
    <property type="entry name" value="Bacterial luciferase-like"/>
    <property type="match status" value="1"/>
</dbReference>
<dbReference type="InterPro" id="IPR050766">
    <property type="entry name" value="Bact_Lucif_Oxidored"/>
</dbReference>
<dbReference type="NCBIfam" id="TIGR03558">
    <property type="entry name" value="oxido_grp_1"/>
    <property type="match status" value="1"/>
</dbReference>
<dbReference type="PANTHER" id="PTHR30137">
    <property type="entry name" value="LUCIFERASE-LIKE MONOOXYGENASE"/>
    <property type="match status" value="1"/>
</dbReference>
<sequence>MTAYSLLDLVPVVEGGDVATSLARAADLAWHVEGLGFTRYWVAEHHGMEGIASAATAVVIGHVAAATSTIRVGAGGIMLPNHAPLVIAEQFGTLDALFPGRIDLGLGRAPGSDQRVAAAMRRNLDTDPNAFPRDVLELQSYFADDGQTGIRATPGAGAQVELYILGSSLFGAQLAAALGLPYAFASHFAPQLLDEALDIYRRQFRPSETCPKPYAMAGFNVFAAATDDEAEYLAASMQQSFVALRTGNPGKLKPPVRGYRDTLPPQASAMLNGVLSATATGNPTKVRAEIAAFIERTGADELILTSSIYDPEARKRSLTIAAEAMTGLAKAA</sequence>
<dbReference type="InterPro" id="IPR036661">
    <property type="entry name" value="Luciferase-like_sf"/>
</dbReference>